<gene>
    <name evidence="1" type="ORF">LACBIDRAFT_304291</name>
</gene>
<proteinExistence type="predicted"/>
<dbReference type="AlphaFoldDB" id="B0DLB1"/>
<organism evidence="2">
    <name type="scientific">Laccaria bicolor (strain S238N-H82 / ATCC MYA-4686)</name>
    <name type="common">Bicoloured deceiver</name>
    <name type="synonym">Laccaria laccata var. bicolor</name>
    <dbReference type="NCBI Taxonomy" id="486041"/>
    <lineage>
        <taxon>Eukaryota</taxon>
        <taxon>Fungi</taxon>
        <taxon>Dikarya</taxon>
        <taxon>Basidiomycota</taxon>
        <taxon>Agaricomycotina</taxon>
        <taxon>Agaricomycetes</taxon>
        <taxon>Agaricomycetidae</taxon>
        <taxon>Agaricales</taxon>
        <taxon>Agaricineae</taxon>
        <taxon>Hydnangiaceae</taxon>
        <taxon>Laccaria</taxon>
    </lineage>
</organism>
<keyword evidence="2" id="KW-1185">Reference proteome</keyword>
<dbReference type="InParanoid" id="B0DLB1"/>
<reference evidence="1 2" key="1">
    <citation type="journal article" date="2008" name="Nature">
        <title>The genome of Laccaria bicolor provides insights into mycorrhizal symbiosis.</title>
        <authorList>
            <person name="Martin F."/>
            <person name="Aerts A."/>
            <person name="Ahren D."/>
            <person name="Brun A."/>
            <person name="Danchin E.G.J."/>
            <person name="Duchaussoy F."/>
            <person name="Gibon J."/>
            <person name="Kohler A."/>
            <person name="Lindquist E."/>
            <person name="Pereda V."/>
            <person name="Salamov A."/>
            <person name="Shapiro H.J."/>
            <person name="Wuyts J."/>
            <person name="Blaudez D."/>
            <person name="Buee M."/>
            <person name="Brokstein P."/>
            <person name="Canbaeck B."/>
            <person name="Cohen D."/>
            <person name="Courty P.E."/>
            <person name="Coutinho P.M."/>
            <person name="Delaruelle C."/>
            <person name="Detter J.C."/>
            <person name="Deveau A."/>
            <person name="DiFazio S."/>
            <person name="Duplessis S."/>
            <person name="Fraissinet-Tachet L."/>
            <person name="Lucic E."/>
            <person name="Frey-Klett P."/>
            <person name="Fourrey C."/>
            <person name="Feussner I."/>
            <person name="Gay G."/>
            <person name="Grimwood J."/>
            <person name="Hoegger P.J."/>
            <person name="Jain P."/>
            <person name="Kilaru S."/>
            <person name="Labbe J."/>
            <person name="Lin Y.C."/>
            <person name="Legue V."/>
            <person name="Le Tacon F."/>
            <person name="Marmeisse R."/>
            <person name="Melayah D."/>
            <person name="Montanini B."/>
            <person name="Muratet M."/>
            <person name="Nehls U."/>
            <person name="Niculita-Hirzel H."/>
            <person name="Oudot-Le Secq M.P."/>
            <person name="Peter M."/>
            <person name="Quesneville H."/>
            <person name="Rajashekar B."/>
            <person name="Reich M."/>
            <person name="Rouhier N."/>
            <person name="Schmutz J."/>
            <person name="Yin T."/>
            <person name="Chalot M."/>
            <person name="Henrissat B."/>
            <person name="Kuees U."/>
            <person name="Lucas S."/>
            <person name="Van de Peer Y."/>
            <person name="Podila G.K."/>
            <person name="Polle A."/>
            <person name="Pukkila P.J."/>
            <person name="Richardson P.M."/>
            <person name="Rouze P."/>
            <person name="Sanders I.R."/>
            <person name="Stajich J.E."/>
            <person name="Tunlid A."/>
            <person name="Tuskan G."/>
            <person name="Grigoriev I.V."/>
        </authorList>
    </citation>
    <scope>NUCLEOTIDE SEQUENCE [LARGE SCALE GENOMIC DNA]</scope>
    <source>
        <strain evidence="2">S238N-H82 / ATCC MYA-4686</strain>
    </source>
</reference>
<dbReference type="Proteomes" id="UP000001194">
    <property type="component" value="Unassembled WGS sequence"/>
</dbReference>
<accession>B0DLB1</accession>
<name>B0DLB1_LACBS</name>
<dbReference type="RefSeq" id="XP_001884792.1">
    <property type="nucleotide sequence ID" value="XM_001884757.1"/>
</dbReference>
<evidence type="ECO:0000313" key="2">
    <source>
        <dbReference type="Proteomes" id="UP000001194"/>
    </source>
</evidence>
<dbReference type="KEGG" id="lbc:LACBIDRAFT_304291"/>
<sequence length="76" mass="9095">MKIYDFPLAIFCVARSAFFIRTRHISRSQWTHQSRVYKVLDNRRGRQKSSLRAEFRIAEFLVSSWGEINLPFLFPT</sequence>
<protein>
    <submittedName>
        <fullName evidence="1">Predicted protein</fullName>
    </submittedName>
</protein>
<dbReference type="EMBL" id="DS547117">
    <property type="protein sequence ID" value="EDR04620.1"/>
    <property type="molecule type" value="Genomic_DNA"/>
</dbReference>
<dbReference type="GeneID" id="6080354"/>
<dbReference type="HOGENOM" id="CLU_2654916_0_0_1"/>
<evidence type="ECO:0000313" key="1">
    <source>
        <dbReference type="EMBL" id="EDR04620.1"/>
    </source>
</evidence>